<dbReference type="PANTHER" id="PTHR12110:SF21">
    <property type="entry name" value="XYLOSE ISOMERASE-LIKE TIM BARREL DOMAIN-CONTAINING PROTEIN"/>
    <property type="match status" value="1"/>
</dbReference>
<dbReference type="Proteomes" id="UP000266441">
    <property type="component" value="Unassembled WGS sequence"/>
</dbReference>
<dbReference type="InterPro" id="IPR013022">
    <property type="entry name" value="Xyl_isomerase-like_TIM-brl"/>
</dbReference>
<reference evidence="2 3" key="1">
    <citation type="journal article" date="2015" name="Int. J. Syst. Evol. Microbiol.">
        <title>Mariniphaga sediminis sp. nov., isolated from coastal sediment.</title>
        <authorList>
            <person name="Wang F.Q."/>
            <person name="Shen Q.Y."/>
            <person name="Chen G.J."/>
            <person name="Du Z.J."/>
        </authorList>
    </citation>
    <scope>NUCLEOTIDE SEQUENCE [LARGE SCALE GENOMIC DNA]</scope>
    <source>
        <strain evidence="2 3">SY21</strain>
    </source>
</reference>
<gene>
    <name evidence="2" type="ORF">D1164_00830</name>
</gene>
<dbReference type="Gene3D" id="3.20.20.150">
    <property type="entry name" value="Divalent-metal-dependent TIM barrel enzymes"/>
    <property type="match status" value="1"/>
</dbReference>
<organism evidence="2 3">
    <name type="scientific">Mariniphaga sediminis</name>
    <dbReference type="NCBI Taxonomy" id="1628158"/>
    <lineage>
        <taxon>Bacteria</taxon>
        <taxon>Pseudomonadati</taxon>
        <taxon>Bacteroidota</taxon>
        <taxon>Bacteroidia</taxon>
        <taxon>Marinilabiliales</taxon>
        <taxon>Prolixibacteraceae</taxon>
        <taxon>Mariniphaga</taxon>
    </lineage>
</organism>
<proteinExistence type="predicted"/>
<evidence type="ECO:0000259" key="1">
    <source>
        <dbReference type="Pfam" id="PF01261"/>
    </source>
</evidence>
<dbReference type="OrthoDB" id="9801426at2"/>
<dbReference type="PANTHER" id="PTHR12110">
    <property type="entry name" value="HYDROXYPYRUVATE ISOMERASE"/>
    <property type="match status" value="1"/>
</dbReference>
<feature type="domain" description="Xylose isomerase-like TIM barrel" evidence="1">
    <location>
        <begin position="20"/>
        <end position="258"/>
    </location>
</feature>
<keyword evidence="2" id="KW-0413">Isomerase</keyword>
<protein>
    <submittedName>
        <fullName evidence="2">Sugar phosphate isomerase/epimerase</fullName>
    </submittedName>
</protein>
<dbReference type="AlphaFoldDB" id="A0A399DAK8"/>
<name>A0A399DAK8_9BACT</name>
<comment type="caution">
    <text evidence="2">The sequence shown here is derived from an EMBL/GenBank/DDBJ whole genome shotgun (WGS) entry which is preliminary data.</text>
</comment>
<dbReference type="InterPro" id="IPR036237">
    <property type="entry name" value="Xyl_isomerase-like_sf"/>
</dbReference>
<keyword evidence="3" id="KW-1185">Reference proteome</keyword>
<dbReference type="SUPFAM" id="SSF51658">
    <property type="entry name" value="Xylose isomerase-like"/>
    <property type="match status" value="1"/>
</dbReference>
<dbReference type="GO" id="GO:0016853">
    <property type="term" value="F:isomerase activity"/>
    <property type="evidence" value="ECO:0007669"/>
    <property type="project" value="UniProtKB-KW"/>
</dbReference>
<dbReference type="RefSeq" id="WP_119348036.1">
    <property type="nucleotide sequence ID" value="NZ_QWET01000001.1"/>
</dbReference>
<dbReference type="InterPro" id="IPR050312">
    <property type="entry name" value="IolE/XylAMocC-like"/>
</dbReference>
<evidence type="ECO:0000313" key="2">
    <source>
        <dbReference type="EMBL" id="RIH67010.1"/>
    </source>
</evidence>
<evidence type="ECO:0000313" key="3">
    <source>
        <dbReference type="Proteomes" id="UP000266441"/>
    </source>
</evidence>
<dbReference type="Pfam" id="PF01261">
    <property type="entry name" value="AP_endonuc_2"/>
    <property type="match status" value="1"/>
</dbReference>
<dbReference type="EMBL" id="QWET01000001">
    <property type="protein sequence ID" value="RIH67010.1"/>
    <property type="molecule type" value="Genomic_DNA"/>
</dbReference>
<sequence length="282" mass="31451">MMKLSYSTKLYYNYRLEDTIRRASKAGYPGVEIWGGRPHAYYKDMDKESISSIIDAINETGTEISGFIPAQFGYPTNLCSPIENIRKNSVEYIKKSIDTSLALGCKKVSLCPGRTLYGQGYKQGMENLNFSLSALVNYAIKKDVLLLLEPAHMLESDLILTIEDGARLIEEQGYNNMGIALDTGHCHINKESLVDAVYLLNQKQIPIHIHLDDNNTMGDQHKIPGEGTIDFVPFFRALLEIGYKGFLTVELGFDYTANPDAAAYKSKKVVLSLLEEAETAMG</sequence>
<accession>A0A399DAK8</accession>